<dbReference type="WBParaSite" id="TCLT_0000470701-mRNA-1">
    <property type="protein sequence ID" value="TCLT_0000470701-mRNA-1"/>
    <property type="gene ID" value="TCLT_0000470701"/>
</dbReference>
<keyword evidence="3" id="KW-1185">Reference proteome</keyword>
<dbReference type="EMBL" id="UYYF01004300">
    <property type="protein sequence ID" value="VDN01846.1"/>
    <property type="molecule type" value="Genomic_DNA"/>
</dbReference>
<organism evidence="4">
    <name type="scientific">Thelazia callipaeda</name>
    <name type="common">Oriental eyeworm</name>
    <name type="synonym">Parasitic nematode</name>
    <dbReference type="NCBI Taxonomy" id="103827"/>
    <lineage>
        <taxon>Eukaryota</taxon>
        <taxon>Metazoa</taxon>
        <taxon>Ecdysozoa</taxon>
        <taxon>Nematoda</taxon>
        <taxon>Chromadorea</taxon>
        <taxon>Rhabditida</taxon>
        <taxon>Spirurina</taxon>
        <taxon>Spiruromorpha</taxon>
        <taxon>Thelazioidea</taxon>
        <taxon>Thelaziidae</taxon>
        <taxon>Thelazia</taxon>
    </lineage>
</organism>
<reference evidence="2 3" key="2">
    <citation type="submission" date="2018-11" db="EMBL/GenBank/DDBJ databases">
        <authorList>
            <consortium name="Pathogen Informatics"/>
        </authorList>
    </citation>
    <scope>NUCLEOTIDE SEQUENCE [LARGE SCALE GENOMIC DNA]</scope>
</reference>
<evidence type="ECO:0000313" key="3">
    <source>
        <dbReference type="Proteomes" id="UP000276776"/>
    </source>
</evidence>
<feature type="region of interest" description="Disordered" evidence="1">
    <location>
        <begin position="1"/>
        <end position="25"/>
    </location>
</feature>
<evidence type="ECO:0000313" key="2">
    <source>
        <dbReference type="EMBL" id="VDN01846.1"/>
    </source>
</evidence>
<dbReference type="Proteomes" id="UP000276776">
    <property type="component" value="Unassembled WGS sequence"/>
</dbReference>
<reference evidence="4" key="1">
    <citation type="submission" date="2017-02" db="UniProtKB">
        <authorList>
            <consortium name="WormBaseParasite"/>
        </authorList>
    </citation>
    <scope>IDENTIFICATION</scope>
</reference>
<name>A0A0N5CWI5_THECL</name>
<feature type="compositionally biased region" description="Basic residues" evidence="1">
    <location>
        <begin position="56"/>
        <end position="72"/>
    </location>
</feature>
<proteinExistence type="predicted"/>
<sequence>MDFTAPATPLAGSSGDNKNDAVGPAMMTGMMVSEVMDHNNDAYSTRCRMSREREGRRRKKRRISRMAKKRKGNSLQNEFETKRKNAVWSYSQNTKVREETGG</sequence>
<accession>A0A0N5CWI5</accession>
<dbReference type="AlphaFoldDB" id="A0A0N5CWI5"/>
<feature type="region of interest" description="Disordered" evidence="1">
    <location>
        <begin position="45"/>
        <end position="84"/>
    </location>
</feature>
<protein>
    <submittedName>
        <fullName evidence="4">BZIP domain-containing protein</fullName>
    </submittedName>
</protein>
<evidence type="ECO:0000313" key="4">
    <source>
        <dbReference type="WBParaSite" id="TCLT_0000470701-mRNA-1"/>
    </source>
</evidence>
<evidence type="ECO:0000256" key="1">
    <source>
        <dbReference type="SAM" id="MobiDB-lite"/>
    </source>
</evidence>
<gene>
    <name evidence="2" type="ORF">TCLT_LOCUS4696</name>
</gene>